<proteinExistence type="predicted"/>
<keyword evidence="4" id="KW-1185">Reference proteome</keyword>
<organism evidence="3 4">
    <name type="scientific">Syncephalastrum racemosum</name>
    <name type="common">Filamentous fungus</name>
    <dbReference type="NCBI Taxonomy" id="13706"/>
    <lineage>
        <taxon>Eukaryota</taxon>
        <taxon>Fungi</taxon>
        <taxon>Fungi incertae sedis</taxon>
        <taxon>Mucoromycota</taxon>
        <taxon>Mucoromycotina</taxon>
        <taxon>Mucoromycetes</taxon>
        <taxon>Mucorales</taxon>
        <taxon>Syncephalastraceae</taxon>
        <taxon>Syncephalastrum</taxon>
    </lineage>
</organism>
<feature type="compositionally biased region" description="Basic and acidic residues" evidence="1">
    <location>
        <begin position="362"/>
        <end position="376"/>
    </location>
</feature>
<dbReference type="PANTHER" id="PTHR39463">
    <property type="entry name" value="MEDUSA"/>
    <property type="match status" value="1"/>
</dbReference>
<gene>
    <name evidence="3" type="ORF">BCR43DRAFT_236141</name>
</gene>
<dbReference type="InParanoid" id="A0A1X2HEI1"/>
<feature type="region of interest" description="Disordered" evidence="1">
    <location>
        <begin position="96"/>
        <end position="149"/>
    </location>
</feature>
<feature type="compositionally biased region" description="Basic residues" evidence="1">
    <location>
        <begin position="126"/>
        <end position="136"/>
    </location>
</feature>
<dbReference type="GO" id="GO:0005634">
    <property type="term" value="C:nucleus"/>
    <property type="evidence" value="ECO:0007669"/>
    <property type="project" value="TreeGrafter"/>
</dbReference>
<dbReference type="PANTHER" id="PTHR39463:SF1">
    <property type="entry name" value="MEDUSA"/>
    <property type="match status" value="1"/>
</dbReference>
<dbReference type="AlphaFoldDB" id="A0A1X2HEI1"/>
<dbReference type="Proteomes" id="UP000242180">
    <property type="component" value="Unassembled WGS sequence"/>
</dbReference>
<comment type="caution">
    <text evidence="3">The sequence shown here is derived from an EMBL/GenBank/DDBJ whole genome shotgun (WGS) entry which is preliminary data.</text>
</comment>
<evidence type="ECO:0000313" key="3">
    <source>
        <dbReference type="EMBL" id="ORY97320.1"/>
    </source>
</evidence>
<feature type="compositionally biased region" description="Basic residues" evidence="1">
    <location>
        <begin position="111"/>
        <end position="120"/>
    </location>
</feature>
<feature type="compositionally biased region" description="Low complexity" evidence="1">
    <location>
        <begin position="96"/>
        <end position="105"/>
    </location>
</feature>
<name>A0A1X2HEI1_SYNRA</name>
<evidence type="ECO:0000259" key="2">
    <source>
        <dbReference type="Pfam" id="PF23305"/>
    </source>
</evidence>
<reference evidence="3 4" key="1">
    <citation type="submission" date="2016-07" db="EMBL/GenBank/DDBJ databases">
        <title>Pervasive Adenine N6-methylation of Active Genes in Fungi.</title>
        <authorList>
            <consortium name="DOE Joint Genome Institute"/>
            <person name="Mondo S.J."/>
            <person name="Dannebaum R.O."/>
            <person name="Kuo R.C."/>
            <person name="Labutti K."/>
            <person name="Haridas S."/>
            <person name="Kuo A."/>
            <person name="Salamov A."/>
            <person name="Ahrendt S.R."/>
            <person name="Lipzen A."/>
            <person name="Sullivan W."/>
            <person name="Andreopoulos W.B."/>
            <person name="Clum A."/>
            <person name="Lindquist E."/>
            <person name="Daum C."/>
            <person name="Ramamoorthy G.K."/>
            <person name="Gryganskyi A."/>
            <person name="Culley D."/>
            <person name="Magnuson J.K."/>
            <person name="James T.Y."/>
            <person name="O'Malley M.A."/>
            <person name="Stajich J.E."/>
            <person name="Spatafora J.W."/>
            <person name="Visel A."/>
            <person name="Grigoriev I.V."/>
        </authorList>
    </citation>
    <scope>NUCLEOTIDE SEQUENCE [LARGE SCALE GENOMIC DNA]</scope>
    <source>
        <strain evidence="3 4">NRRL 2496</strain>
    </source>
</reference>
<dbReference type="STRING" id="13706.A0A1X2HEI1"/>
<dbReference type="Pfam" id="PF23305">
    <property type="entry name" value="DUF7082"/>
    <property type="match status" value="1"/>
</dbReference>
<feature type="domain" description="DUF7082" evidence="2">
    <location>
        <begin position="163"/>
        <end position="326"/>
    </location>
</feature>
<dbReference type="EMBL" id="MCGN01000004">
    <property type="protein sequence ID" value="ORY97320.1"/>
    <property type="molecule type" value="Genomic_DNA"/>
</dbReference>
<sequence>METGLAGMPMAGHPGETSSPGEVYFDHYFHDTPSMPEHEHFTGSSTDHAQIARYEGAVGNHPHFEHALHDDARHGITQSPSEQSHLSFNSVGLSALSSGIPSSPSTDSHLTYRKRGRSVKKASSPRPRKKKSKSKKAPSPPRQALHNQGKLEVEFYAAAERDQGGLDALVLDWTQQETHSGRRVVAFWRLPEQLTHTPKMRVQYRSLAQSNTGMCTQEQPHRQQQQQYAAVSCVYWPERKEHYITSVDIVTLIEFLMQCQFTVEEKNRVRRNLEGFQPTTVSKCKRATEEFFKRIMRFDAPRPRNIEKDIKVYPWLTLTQAIIKVVSKLHDTVRPTPQRRMLPVPEADKEGLQHISTTQESSDSRDSGEEQHLESV</sequence>
<protein>
    <recommendedName>
        <fullName evidence="2">DUF7082 domain-containing protein</fullName>
    </recommendedName>
</protein>
<dbReference type="OrthoDB" id="1751210at2759"/>
<evidence type="ECO:0000256" key="1">
    <source>
        <dbReference type="SAM" id="MobiDB-lite"/>
    </source>
</evidence>
<dbReference type="InterPro" id="IPR055509">
    <property type="entry name" value="DUF7082"/>
</dbReference>
<evidence type="ECO:0000313" key="4">
    <source>
        <dbReference type="Proteomes" id="UP000242180"/>
    </source>
</evidence>
<feature type="region of interest" description="Disordered" evidence="1">
    <location>
        <begin position="334"/>
        <end position="376"/>
    </location>
</feature>
<feature type="region of interest" description="Disordered" evidence="1">
    <location>
        <begin position="1"/>
        <end position="22"/>
    </location>
</feature>
<accession>A0A1X2HEI1</accession>